<feature type="chain" id="PRO_5045539413" evidence="3">
    <location>
        <begin position="30"/>
        <end position="338"/>
    </location>
</feature>
<dbReference type="PANTHER" id="PTHR10587:SF133">
    <property type="entry name" value="CHITIN DEACETYLASE 1-RELATED"/>
    <property type="match status" value="1"/>
</dbReference>
<feature type="domain" description="NodB homology" evidence="4">
    <location>
        <begin position="137"/>
        <end position="311"/>
    </location>
</feature>
<feature type="signal peptide" evidence="3">
    <location>
        <begin position="1"/>
        <end position="29"/>
    </location>
</feature>
<keyword evidence="3" id="KW-0732">Signal</keyword>
<dbReference type="Pfam" id="PF01522">
    <property type="entry name" value="Polysacc_deac_1"/>
    <property type="match status" value="1"/>
</dbReference>
<evidence type="ECO:0000256" key="1">
    <source>
        <dbReference type="ARBA" id="ARBA00022723"/>
    </source>
</evidence>
<protein>
    <submittedName>
        <fullName evidence="5">Polysaccharide deacetylase family protein</fullName>
    </submittedName>
</protein>
<keyword evidence="6" id="KW-1185">Reference proteome</keyword>
<evidence type="ECO:0000256" key="3">
    <source>
        <dbReference type="SAM" id="SignalP"/>
    </source>
</evidence>
<comment type="caution">
    <text evidence="5">The sequence shown here is derived from an EMBL/GenBank/DDBJ whole genome shotgun (WGS) entry which is preliminary data.</text>
</comment>
<reference evidence="5 6" key="1">
    <citation type="submission" date="2020-03" db="EMBL/GenBank/DDBJ databases">
        <authorList>
            <person name="Zhang Z."/>
            <person name="Guo Z."/>
            <person name="Hou Q."/>
            <person name="Shen X."/>
        </authorList>
    </citation>
    <scope>NUCLEOTIDE SEQUENCE [LARGE SCALE GENOMIC DNA]</scope>
    <source>
        <strain evidence="5 6">HBUAS51329</strain>
    </source>
</reference>
<dbReference type="PROSITE" id="PS51677">
    <property type="entry name" value="NODB"/>
    <property type="match status" value="1"/>
</dbReference>
<dbReference type="PANTHER" id="PTHR10587">
    <property type="entry name" value="GLYCOSYL TRANSFERASE-RELATED"/>
    <property type="match status" value="1"/>
</dbReference>
<keyword evidence="1" id="KW-0479">Metal-binding</keyword>
<evidence type="ECO:0000313" key="5">
    <source>
        <dbReference type="EMBL" id="NLR29122.1"/>
    </source>
</evidence>
<dbReference type="InterPro" id="IPR002509">
    <property type="entry name" value="NODB_dom"/>
</dbReference>
<keyword evidence="2" id="KW-0378">Hydrolase</keyword>
<gene>
    <name evidence="5" type="ORF">HEQ44_02875</name>
</gene>
<dbReference type="CDD" id="cd10954">
    <property type="entry name" value="CE4_CtAXE_like"/>
    <property type="match status" value="1"/>
</dbReference>
<dbReference type="InterPro" id="IPR050248">
    <property type="entry name" value="Polysacc_deacetylase_ArnD"/>
</dbReference>
<dbReference type="RefSeq" id="WP_168849318.1">
    <property type="nucleotide sequence ID" value="NZ_JAAVSD010000005.1"/>
</dbReference>
<name>A0ABX1L5G2_9LACO</name>
<dbReference type="Gene3D" id="3.20.20.370">
    <property type="entry name" value="Glycoside hydrolase/deacetylase"/>
    <property type="match status" value="1"/>
</dbReference>
<evidence type="ECO:0000259" key="4">
    <source>
        <dbReference type="PROSITE" id="PS51677"/>
    </source>
</evidence>
<sequence length="338" mass="37923">MKQKKWQRWVWLAVAAVAMLGVGTLPAQAKTTNKTVTFGQLTNKNPHRLAAIRQAARQQILKQTHAKGSKVAAVCKVKLPKHMTKKATLTPKGLRMNLLDNKFKVKQITIPYSQLKGKVLNRYLPKTQRTKAIKTKKMVALTFDDGPDKTLTPRLLKTLKKYKVHATFFETGQNVSRNPKIARAVLAGGNEIGNHSWNHPDFNRIGTAKTVSQITRTNRAIYQATGTLPQFVRPPYGNITAAEGRAIEQPIIRWSVDSRDWAYLNKTKDINEVMRDTRGGDIILMHDIHAQSVAAAPTIIKRLKAKGYKLVTVSQLLNYQTLPGLQYFGAHDYRTAGK</sequence>
<organism evidence="5 6">
    <name type="scientific">Levilactobacillus tujiorum</name>
    <dbReference type="NCBI Taxonomy" id="2912243"/>
    <lineage>
        <taxon>Bacteria</taxon>
        <taxon>Bacillati</taxon>
        <taxon>Bacillota</taxon>
        <taxon>Bacilli</taxon>
        <taxon>Lactobacillales</taxon>
        <taxon>Lactobacillaceae</taxon>
        <taxon>Levilactobacillus</taxon>
    </lineage>
</organism>
<dbReference type="SUPFAM" id="SSF88713">
    <property type="entry name" value="Glycoside hydrolase/deacetylase"/>
    <property type="match status" value="1"/>
</dbReference>
<proteinExistence type="predicted"/>
<evidence type="ECO:0000256" key="2">
    <source>
        <dbReference type="ARBA" id="ARBA00022801"/>
    </source>
</evidence>
<dbReference type="EMBL" id="JAAVSD010000005">
    <property type="protein sequence ID" value="NLR29122.1"/>
    <property type="molecule type" value="Genomic_DNA"/>
</dbReference>
<dbReference type="Proteomes" id="UP000707477">
    <property type="component" value="Unassembled WGS sequence"/>
</dbReference>
<dbReference type="InterPro" id="IPR011330">
    <property type="entry name" value="Glyco_hydro/deAcase_b/a-brl"/>
</dbReference>
<evidence type="ECO:0000313" key="6">
    <source>
        <dbReference type="Proteomes" id="UP000707477"/>
    </source>
</evidence>
<accession>A0ABX1L5G2</accession>